<evidence type="ECO:0000313" key="15">
    <source>
        <dbReference type="Proteomes" id="UP000034081"/>
    </source>
</evidence>
<dbReference type="InterPro" id="IPR029044">
    <property type="entry name" value="Nucleotide-diphossugar_trans"/>
</dbReference>
<keyword evidence="9" id="KW-0735">Signal-anchor</keyword>
<dbReference type="Pfam" id="PF00535">
    <property type="entry name" value="Glycos_transf_2"/>
    <property type="match status" value="1"/>
</dbReference>
<dbReference type="EMBL" id="LBVL01000002">
    <property type="protein sequence ID" value="KKQ86076.1"/>
    <property type="molecule type" value="Genomic_DNA"/>
</dbReference>
<keyword evidence="10" id="KW-1133">Transmembrane helix</keyword>
<evidence type="ECO:0000256" key="7">
    <source>
        <dbReference type="ARBA" id="ARBA00022692"/>
    </source>
</evidence>
<dbReference type="SUPFAM" id="SSF53448">
    <property type="entry name" value="Nucleotide-diphospho-sugar transferases"/>
    <property type="match status" value="1"/>
</dbReference>
<evidence type="ECO:0000256" key="6">
    <source>
        <dbReference type="ARBA" id="ARBA00022679"/>
    </source>
</evidence>
<dbReference type="CDD" id="cd04188">
    <property type="entry name" value="DPG_synthase"/>
    <property type="match status" value="1"/>
</dbReference>
<gene>
    <name evidence="14" type="ORF">UT08_C0002G0098</name>
</gene>
<dbReference type="AlphaFoldDB" id="A0A0G0P9S5"/>
<evidence type="ECO:0000313" key="14">
    <source>
        <dbReference type="EMBL" id="KKQ86076.1"/>
    </source>
</evidence>
<feature type="domain" description="Glycosyltransferase 2-like" evidence="13">
    <location>
        <begin position="12"/>
        <end position="179"/>
    </location>
</feature>
<evidence type="ECO:0000256" key="5">
    <source>
        <dbReference type="ARBA" id="ARBA00022676"/>
    </source>
</evidence>
<evidence type="ECO:0000256" key="2">
    <source>
        <dbReference type="ARBA" id="ARBA00004922"/>
    </source>
</evidence>
<comment type="similarity">
    <text evidence="3">Belongs to the glycosyltransferase 2 family.</text>
</comment>
<dbReference type="PANTHER" id="PTHR10859">
    <property type="entry name" value="GLYCOSYL TRANSFERASE"/>
    <property type="match status" value="1"/>
</dbReference>
<dbReference type="InterPro" id="IPR035518">
    <property type="entry name" value="DPG_synthase"/>
</dbReference>
<evidence type="ECO:0000256" key="8">
    <source>
        <dbReference type="ARBA" id="ARBA00022824"/>
    </source>
</evidence>
<keyword evidence="11" id="KW-0472">Membrane</keyword>
<dbReference type="GO" id="GO:0006487">
    <property type="term" value="P:protein N-linked glycosylation"/>
    <property type="evidence" value="ECO:0007669"/>
    <property type="project" value="TreeGrafter"/>
</dbReference>
<evidence type="ECO:0000256" key="3">
    <source>
        <dbReference type="ARBA" id="ARBA00006739"/>
    </source>
</evidence>
<reference evidence="14 15" key="1">
    <citation type="journal article" date="2015" name="Nature">
        <title>rRNA introns, odd ribosomes, and small enigmatic genomes across a large radiation of phyla.</title>
        <authorList>
            <person name="Brown C.T."/>
            <person name="Hug L.A."/>
            <person name="Thomas B.C."/>
            <person name="Sharon I."/>
            <person name="Castelle C.J."/>
            <person name="Singh A."/>
            <person name="Wilkins M.J."/>
            <person name="Williams K.H."/>
            <person name="Banfield J.F."/>
        </authorList>
    </citation>
    <scope>NUCLEOTIDE SEQUENCE [LARGE SCALE GENOMIC DNA]</scope>
</reference>
<dbReference type="Gene3D" id="3.90.550.10">
    <property type="entry name" value="Spore Coat Polysaccharide Biosynthesis Protein SpsA, Chain A"/>
    <property type="match status" value="1"/>
</dbReference>
<name>A0A0G0P9S5_9BACT</name>
<keyword evidence="7" id="KW-0812">Transmembrane</keyword>
<keyword evidence="8" id="KW-0256">Endoplasmic reticulum</keyword>
<keyword evidence="6" id="KW-0808">Transferase</keyword>
<dbReference type="InterPro" id="IPR001173">
    <property type="entry name" value="Glyco_trans_2-like"/>
</dbReference>
<evidence type="ECO:0000259" key="13">
    <source>
        <dbReference type="Pfam" id="PF00535"/>
    </source>
</evidence>
<evidence type="ECO:0000256" key="11">
    <source>
        <dbReference type="ARBA" id="ARBA00023136"/>
    </source>
</evidence>
<accession>A0A0G0P9S5</accession>
<dbReference type="Proteomes" id="UP000034081">
    <property type="component" value="Unassembled WGS sequence"/>
</dbReference>
<organism evidence="14 15">
    <name type="scientific">Candidatus Woesebacteria bacterium GW2011_GWB1_38_8</name>
    <dbReference type="NCBI Taxonomy" id="1618570"/>
    <lineage>
        <taxon>Bacteria</taxon>
        <taxon>Candidatus Woeseibacteriota</taxon>
    </lineage>
</organism>
<evidence type="ECO:0000256" key="4">
    <source>
        <dbReference type="ARBA" id="ARBA00012583"/>
    </source>
</evidence>
<dbReference type="PANTHER" id="PTHR10859:SF91">
    <property type="entry name" value="DOLICHYL-PHOSPHATE BETA-GLUCOSYLTRANSFERASE"/>
    <property type="match status" value="1"/>
</dbReference>
<evidence type="ECO:0000256" key="10">
    <source>
        <dbReference type="ARBA" id="ARBA00022989"/>
    </source>
</evidence>
<keyword evidence="5" id="KW-0328">Glycosyltransferase</keyword>
<evidence type="ECO:0000256" key="1">
    <source>
        <dbReference type="ARBA" id="ARBA00004389"/>
    </source>
</evidence>
<comment type="catalytic activity">
    <reaction evidence="12">
        <text>a di-trans,poly-cis-dolichyl phosphate + UDP-alpha-D-glucose = a di-trans,poly-cis-dolichyl beta-D-glucosyl phosphate + UDP</text>
        <dbReference type="Rhea" id="RHEA:15401"/>
        <dbReference type="Rhea" id="RHEA-COMP:19498"/>
        <dbReference type="Rhea" id="RHEA-COMP:19502"/>
        <dbReference type="ChEBI" id="CHEBI:57525"/>
        <dbReference type="ChEBI" id="CHEBI:57683"/>
        <dbReference type="ChEBI" id="CHEBI:58223"/>
        <dbReference type="ChEBI" id="CHEBI:58885"/>
        <dbReference type="EC" id="2.4.1.117"/>
    </reaction>
    <physiologicalReaction direction="left-to-right" evidence="12">
        <dbReference type="Rhea" id="RHEA:15402"/>
    </physiologicalReaction>
</comment>
<sequence>MKIKHMNNIDLSVVVPVFNEEKRIKNLKEIDKFLQSQPFVSELIVVNDGSLDKTMDILKKLSIKTQLVIISYKQNRGKGHAVKMGMLKARGLYHLFMDVDLSTSPHEIPKFIQAIEKGQDVVIGSRKIRGAKVINHQSFIRELLGRSFIALSSLILGLSVSDFTCGFKMFTKDASRKVFGLQKLSRWGFDSEILFIANKKNLRIIELPVEWKNSRLSKVKFPKDLIGSFLELLQIRINYYKGNYK</sequence>
<comment type="caution">
    <text evidence="14">The sequence shown here is derived from an EMBL/GenBank/DDBJ whole genome shotgun (WGS) entry which is preliminary data.</text>
</comment>
<proteinExistence type="inferred from homology"/>
<comment type="pathway">
    <text evidence="2">Protein modification; protein glycosylation.</text>
</comment>
<evidence type="ECO:0000256" key="9">
    <source>
        <dbReference type="ARBA" id="ARBA00022968"/>
    </source>
</evidence>
<dbReference type="GO" id="GO:0004581">
    <property type="term" value="F:dolichyl-phosphate beta-glucosyltransferase activity"/>
    <property type="evidence" value="ECO:0007669"/>
    <property type="project" value="UniProtKB-EC"/>
</dbReference>
<comment type="subcellular location">
    <subcellularLocation>
        <location evidence="1">Endoplasmic reticulum membrane</location>
        <topology evidence="1">Single-pass membrane protein</topology>
    </subcellularLocation>
</comment>
<evidence type="ECO:0000256" key="12">
    <source>
        <dbReference type="ARBA" id="ARBA00045097"/>
    </source>
</evidence>
<dbReference type="STRING" id="1618570.UT08_C0002G0098"/>
<protein>
    <recommendedName>
        <fullName evidence="4">dolichyl-phosphate beta-glucosyltransferase</fullName>
        <ecNumber evidence="4">2.4.1.117</ecNumber>
    </recommendedName>
</protein>
<dbReference type="EC" id="2.4.1.117" evidence="4"/>